<dbReference type="PANTHER" id="PTHR35617:SF3">
    <property type="entry name" value="CORE-BINDING (CB) DOMAIN-CONTAINING PROTEIN"/>
    <property type="match status" value="1"/>
</dbReference>
<evidence type="ECO:0008006" key="4">
    <source>
        <dbReference type="Google" id="ProtNLM"/>
    </source>
</evidence>
<dbReference type="AlphaFoldDB" id="A0A9P7BKX1"/>
<protein>
    <recommendedName>
        <fullName evidence="4">Tyr recombinase domain-containing protein</fullName>
    </recommendedName>
</protein>
<dbReference type="InterPro" id="IPR013762">
    <property type="entry name" value="Integrase-like_cat_sf"/>
</dbReference>
<accession>A0A9P7BKX1</accession>
<proteinExistence type="predicted"/>
<organism evidence="2 3">
    <name type="scientific">Rhizopus oryzae</name>
    <name type="common">Mucormycosis agent</name>
    <name type="synonym">Rhizopus arrhizus var. delemar</name>
    <dbReference type="NCBI Taxonomy" id="64495"/>
    <lineage>
        <taxon>Eukaryota</taxon>
        <taxon>Fungi</taxon>
        <taxon>Fungi incertae sedis</taxon>
        <taxon>Mucoromycota</taxon>
        <taxon>Mucoromycotina</taxon>
        <taxon>Mucoromycetes</taxon>
        <taxon>Mucorales</taxon>
        <taxon>Mucorineae</taxon>
        <taxon>Rhizopodaceae</taxon>
        <taxon>Rhizopus</taxon>
    </lineage>
</organism>
<dbReference type="InterPro" id="IPR011010">
    <property type="entry name" value="DNA_brk_join_enz"/>
</dbReference>
<evidence type="ECO:0000256" key="1">
    <source>
        <dbReference type="ARBA" id="ARBA00023172"/>
    </source>
</evidence>
<name>A0A9P7BKX1_RHIOR</name>
<keyword evidence="1" id="KW-0233">DNA recombination</keyword>
<dbReference type="EMBL" id="JAANQT010005163">
    <property type="protein sequence ID" value="KAG1295644.1"/>
    <property type="molecule type" value="Genomic_DNA"/>
</dbReference>
<keyword evidence="3" id="KW-1185">Reference proteome</keyword>
<dbReference type="GO" id="GO:0003677">
    <property type="term" value="F:DNA binding"/>
    <property type="evidence" value="ECO:0007669"/>
    <property type="project" value="InterPro"/>
</dbReference>
<dbReference type="OrthoDB" id="5588333at2759"/>
<dbReference type="Proteomes" id="UP000716291">
    <property type="component" value="Unassembled WGS sequence"/>
</dbReference>
<comment type="caution">
    <text evidence="2">The sequence shown here is derived from an EMBL/GenBank/DDBJ whole genome shotgun (WGS) entry which is preliminary data.</text>
</comment>
<sequence length="276" mass="30590">MFETRGYQHGTIRLFRSAVTHLNSNPSVLRSSEMVNTLVQSLAARAPPKPIHRPTVDLGPSLAAMKKIDTNSPSTLLSHIQQKLAFLLGMAAFLRPSDLHRIDFSSAVVESDSGRRFLSFTVVAPKEKRKGQRIIKPFRVFEHHDSALCPVATFVCLRDRLSSLSPAPTVSSFFVNCGNTSQMVTVSTISTWLRRIIRLSTDETRVNVRSLASSLALRSGVPLDDIVTLGNWASSSVFEQHYRREHLSLVDFTNTVLPSPVVDPPDVFHDALSEIS</sequence>
<gene>
    <name evidence="2" type="ORF">G6F64_013293</name>
</gene>
<evidence type="ECO:0000313" key="2">
    <source>
        <dbReference type="EMBL" id="KAG1295644.1"/>
    </source>
</evidence>
<dbReference type="PANTHER" id="PTHR35617">
    <property type="entry name" value="PHAGE_INTEGRASE DOMAIN-CONTAINING PROTEIN"/>
    <property type="match status" value="1"/>
</dbReference>
<dbReference type="Gene3D" id="1.10.443.10">
    <property type="entry name" value="Intergrase catalytic core"/>
    <property type="match status" value="1"/>
</dbReference>
<dbReference type="SUPFAM" id="SSF56349">
    <property type="entry name" value="DNA breaking-rejoining enzymes"/>
    <property type="match status" value="1"/>
</dbReference>
<evidence type="ECO:0000313" key="3">
    <source>
        <dbReference type="Proteomes" id="UP000716291"/>
    </source>
</evidence>
<dbReference type="GO" id="GO:0015074">
    <property type="term" value="P:DNA integration"/>
    <property type="evidence" value="ECO:0007669"/>
    <property type="project" value="InterPro"/>
</dbReference>
<reference evidence="2" key="1">
    <citation type="journal article" date="2020" name="Microb. Genom.">
        <title>Genetic diversity of clinical and environmental Mucorales isolates obtained from an investigation of mucormycosis cases among solid organ transplant recipients.</title>
        <authorList>
            <person name="Nguyen M.H."/>
            <person name="Kaul D."/>
            <person name="Muto C."/>
            <person name="Cheng S.J."/>
            <person name="Richter R.A."/>
            <person name="Bruno V.M."/>
            <person name="Liu G."/>
            <person name="Beyhan S."/>
            <person name="Sundermann A.J."/>
            <person name="Mounaud S."/>
            <person name="Pasculle A.W."/>
            <person name="Nierman W.C."/>
            <person name="Driscoll E."/>
            <person name="Cumbie R."/>
            <person name="Clancy C.J."/>
            <person name="Dupont C.L."/>
        </authorList>
    </citation>
    <scope>NUCLEOTIDE SEQUENCE</scope>
    <source>
        <strain evidence="2">GL11</strain>
    </source>
</reference>
<dbReference type="GO" id="GO:0006310">
    <property type="term" value="P:DNA recombination"/>
    <property type="evidence" value="ECO:0007669"/>
    <property type="project" value="UniProtKB-KW"/>
</dbReference>